<dbReference type="AlphaFoldDB" id="A0A0J9E8G7"/>
<dbReference type="EMBL" id="LFTY01000002">
    <property type="protein sequence ID" value="KMW59045.1"/>
    <property type="molecule type" value="Genomic_DNA"/>
</dbReference>
<dbReference type="Gene3D" id="3.20.20.150">
    <property type="entry name" value="Divalent-metal-dependent TIM barrel enzymes"/>
    <property type="match status" value="1"/>
</dbReference>
<gene>
    <name evidence="1" type="ORF">AIOL_004026</name>
</gene>
<evidence type="ECO:0000313" key="2">
    <source>
        <dbReference type="Proteomes" id="UP000037178"/>
    </source>
</evidence>
<proteinExistence type="predicted"/>
<dbReference type="STRING" id="1675527.AIOL_004026"/>
<dbReference type="Proteomes" id="UP000037178">
    <property type="component" value="Unassembled WGS sequence"/>
</dbReference>
<accession>A0A0J9E8G7</accession>
<reference evidence="1 2" key="1">
    <citation type="submission" date="2015-06" db="EMBL/GenBank/DDBJ databases">
        <title>Draft genome sequence of an Alphaproteobacteria species associated to the Mediterranean sponge Oscarella lobularis.</title>
        <authorList>
            <person name="Jourda C."/>
            <person name="Santini S."/>
            <person name="Claverie J.-M."/>
        </authorList>
    </citation>
    <scope>NUCLEOTIDE SEQUENCE [LARGE SCALE GENOMIC DNA]</scope>
    <source>
        <strain evidence="1">IGS</strain>
    </source>
</reference>
<keyword evidence="2" id="KW-1185">Reference proteome</keyword>
<protein>
    <submittedName>
        <fullName evidence="1">Uncharacterized protein</fullName>
    </submittedName>
</protein>
<comment type="caution">
    <text evidence="1">The sequence shown here is derived from an EMBL/GenBank/DDBJ whole genome shotgun (WGS) entry which is preliminary data.</text>
</comment>
<organism evidence="1 2">
    <name type="scientific">Candidatus Rhodobacter oscarellae</name>
    <dbReference type="NCBI Taxonomy" id="1675527"/>
    <lineage>
        <taxon>Bacteria</taxon>
        <taxon>Pseudomonadati</taxon>
        <taxon>Pseudomonadota</taxon>
        <taxon>Alphaproteobacteria</taxon>
        <taxon>Rhodobacterales</taxon>
        <taxon>Rhodobacter group</taxon>
        <taxon>Rhodobacter</taxon>
    </lineage>
</organism>
<name>A0A0J9E8G7_9RHOB</name>
<sequence>MHLRDTDGYADRHWVLGEGNIPCTPKRRAPGGRFLAGCDSMAVYNI</sequence>
<dbReference type="PATRIC" id="fig|1675527.3.peg.4219"/>
<evidence type="ECO:0000313" key="1">
    <source>
        <dbReference type="EMBL" id="KMW59045.1"/>
    </source>
</evidence>